<evidence type="ECO:0000256" key="3">
    <source>
        <dbReference type="ARBA" id="ARBA00023125"/>
    </source>
</evidence>
<dbReference type="InterPro" id="IPR001138">
    <property type="entry name" value="Zn2Cys6_DnaBD"/>
</dbReference>
<dbReference type="EMBL" id="CP099418">
    <property type="protein sequence ID" value="USW46858.1"/>
    <property type="molecule type" value="Genomic_DNA"/>
</dbReference>
<dbReference type="Gene3D" id="4.10.240.10">
    <property type="entry name" value="Zn(2)-C6 fungal-type DNA-binding domain"/>
    <property type="match status" value="1"/>
</dbReference>
<dbReference type="SUPFAM" id="SSF57701">
    <property type="entry name" value="Zn2/Cys6 DNA-binding domain"/>
    <property type="match status" value="1"/>
</dbReference>
<dbReference type="CDD" id="cd00067">
    <property type="entry name" value="GAL4"/>
    <property type="match status" value="1"/>
</dbReference>
<dbReference type="GO" id="GO:0005634">
    <property type="term" value="C:nucleus"/>
    <property type="evidence" value="ECO:0007669"/>
    <property type="project" value="UniProtKB-SubCell"/>
</dbReference>
<feature type="region of interest" description="Disordered" evidence="6">
    <location>
        <begin position="77"/>
        <end position="129"/>
    </location>
</feature>
<dbReference type="GO" id="GO:0000981">
    <property type="term" value="F:DNA-binding transcription factor activity, RNA polymerase II-specific"/>
    <property type="evidence" value="ECO:0007669"/>
    <property type="project" value="InterPro"/>
</dbReference>
<keyword evidence="4" id="KW-0804">Transcription</keyword>
<evidence type="ECO:0000256" key="2">
    <source>
        <dbReference type="ARBA" id="ARBA00023015"/>
    </source>
</evidence>
<evidence type="ECO:0000256" key="5">
    <source>
        <dbReference type="ARBA" id="ARBA00023242"/>
    </source>
</evidence>
<dbReference type="GO" id="GO:0008270">
    <property type="term" value="F:zinc ion binding"/>
    <property type="evidence" value="ECO:0007669"/>
    <property type="project" value="InterPro"/>
</dbReference>
<dbReference type="InterPro" id="IPR051089">
    <property type="entry name" value="prtT"/>
</dbReference>
<feature type="domain" description="Zn(2)-C6 fungal-type" evidence="7">
    <location>
        <begin position="10"/>
        <end position="46"/>
    </location>
</feature>
<sequence>MSASQKRGRACEACSKIKIRCSLGQAADDKAPPCERCVRLNKDCVLSAPKRQKDRVAELEAQVAELTRLLHSQQIIQSPSDTPPEDEQSPPADTPGAYATATKKRRLELDPDAPENSINSPGTHPTETSDLQKLDQILSHDLQQRTLTRYAKDISPLFPMVPARDDHTLPYLRTKKCLLLLAFLYAASPGFLTLDTQEDLAGLLLDAVSVRAISHGEETLELIQVIQLASLWYRSPKHHRRTAVFQLVDVALALADDLGTSAPLAPFSKALSLDTGSYECVEAWRAWLGIYLLSTSMSIWQRKPVTAKWTEQHEQARMMLQYTPVNEDSDRWLAQYIKAEHMCHEVAELVELTNTTLLRDISEPSMRSKVQTCRNKILNWKMGIPQDLRSPLLAFWEHIATAYMHETVLHTATNMESFSAPYIAERLAFTDFPAPTITQDHVTAVYELTAAVQAVLDIFTSLDTSTLLASPGLVWAARAAYALYILGKLHVAVTAPGNTLGTVLDSSLLLLPEYADRLTTCGARIQAIDSRCGTARIMLAGPAIKEWYANYTQFLSSNTMLAQSVQMPGHVSATPGTIVPSMQNDVDLLSLSNIPADWENLFVYGESAADYGLGQLFAEPTSLESEQSALAGIIPASYRTK</sequence>
<gene>
    <name evidence="8" type="ORF">Slin15195_G001770</name>
</gene>
<dbReference type="OrthoDB" id="3365636at2759"/>
<accession>A0A9Q9AIL0</accession>
<proteinExistence type="predicted"/>
<dbReference type="PROSITE" id="PS00463">
    <property type="entry name" value="ZN2_CY6_FUNGAL_1"/>
    <property type="match status" value="1"/>
</dbReference>
<dbReference type="AlphaFoldDB" id="A0A9Q9AIL0"/>
<dbReference type="PANTHER" id="PTHR31845:SF39">
    <property type="entry name" value="TRANSCRIPTION FACTOR PBCR-RELATED"/>
    <property type="match status" value="1"/>
</dbReference>
<feature type="compositionally biased region" description="Polar residues" evidence="6">
    <location>
        <begin position="116"/>
        <end position="129"/>
    </location>
</feature>
<organism evidence="8 9">
    <name type="scientific">Septoria linicola</name>
    <dbReference type="NCBI Taxonomy" id="215465"/>
    <lineage>
        <taxon>Eukaryota</taxon>
        <taxon>Fungi</taxon>
        <taxon>Dikarya</taxon>
        <taxon>Ascomycota</taxon>
        <taxon>Pezizomycotina</taxon>
        <taxon>Dothideomycetes</taxon>
        <taxon>Dothideomycetidae</taxon>
        <taxon>Mycosphaerellales</taxon>
        <taxon>Mycosphaerellaceae</taxon>
        <taxon>Septoria</taxon>
    </lineage>
</organism>
<keyword evidence="2" id="KW-0805">Transcription regulation</keyword>
<dbReference type="SMART" id="SM00066">
    <property type="entry name" value="GAL4"/>
    <property type="match status" value="1"/>
</dbReference>
<keyword evidence="3 8" id="KW-0238">DNA-binding</keyword>
<dbReference type="PROSITE" id="PS50048">
    <property type="entry name" value="ZN2_CY6_FUNGAL_2"/>
    <property type="match status" value="1"/>
</dbReference>
<evidence type="ECO:0000259" key="7">
    <source>
        <dbReference type="PROSITE" id="PS50048"/>
    </source>
</evidence>
<evidence type="ECO:0000256" key="4">
    <source>
        <dbReference type="ARBA" id="ARBA00023163"/>
    </source>
</evidence>
<keyword evidence="5" id="KW-0539">Nucleus</keyword>
<dbReference type="Pfam" id="PF00172">
    <property type="entry name" value="Zn_clus"/>
    <property type="match status" value="1"/>
</dbReference>
<dbReference type="Proteomes" id="UP001056384">
    <property type="component" value="Chromosome 1"/>
</dbReference>
<reference evidence="8" key="1">
    <citation type="submission" date="2022-06" db="EMBL/GenBank/DDBJ databases">
        <title>Complete genome sequences of two strains of the flax pathogen Septoria linicola.</title>
        <authorList>
            <person name="Lapalu N."/>
            <person name="Simon A."/>
            <person name="Demenou B."/>
            <person name="Paumier D."/>
            <person name="Guillot M.-P."/>
            <person name="Gout L."/>
            <person name="Valade R."/>
        </authorList>
    </citation>
    <scope>NUCLEOTIDE SEQUENCE</scope>
    <source>
        <strain evidence="8">SE15195</strain>
    </source>
</reference>
<keyword evidence="9" id="KW-1185">Reference proteome</keyword>
<evidence type="ECO:0000313" key="9">
    <source>
        <dbReference type="Proteomes" id="UP001056384"/>
    </source>
</evidence>
<evidence type="ECO:0000256" key="1">
    <source>
        <dbReference type="ARBA" id="ARBA00004123"/>
    </source>
</evidence>
<name>A0A9Q9AIL0_9PEZI</name>
<comment type="subcellular location">
    <subcellularLocation>
        <location evidence="1">Nucleus</location>
    </subcellularLocation>
</comment>
<dbReference type="PANTHER" id="PTHR31845">
    <property type="entry name" value="FINGER DOMAIN PROTEIN, PUTATIVE-RELATED"/>
    <property type="match status" value="1"/>
</dbReference>
<dbReference type="InterPro" id="IPR036864">
    <property type="entry name" value="Zn2-C6_fun-type_DNA-bd_sf"/>
</dbReference>
<protein>
    <submittedName>
        <fullName evidence="8">Zn(2)-C6 fungal-type DNA-binding domain-containing protein</fullName>
    </submittedName>
</protein>
<evidence type="ECO:0000256" key="6">
    <source>
        <dbReference type="SAM" id="MobiDB-lite"/>
    </source>
</evidence>
<evidence type="ECO:0000313" key="8">
    <source>
        <dbReference type="EMBL" id="USW46858.1"/>
    </source>
</evidence>
<dbReference type="GO" id="GO:0000976">
    <property type="term" value="F:transcription cis-regulatory region binding"/>
    <property type="evidence" value="ECO:0007669"/>
    <property type="project" value="TreeGrafter"/>
</dbReference>